<evidence type="ECO:0000256" key="5">
    <source>
        <dbReference type="ARBA" id="ARBA00023015"/>
    </source>
</evidence>
<dbReference type="Pfam" id="PF12833">
    <property type="entry name" value="HTH_18"/>
    <property type="match status" value="1"/>
</dbReference>
<organism evidence="10 11">
    <name type="scientific">Paenibacillus tianmuensis</name>
    <dbReference type="NCBI Taxonomy" id="624147"/>
    <lineage>
        <taxon>Bacteria</taxon>
        <taxon>Bacillati</taxon>
        <taxon>Bacillota</taxon>
        <taxon>Bacilli</taxon>
        <taxon>Bacillales</taxon>
        <taxon>Paenibacillaceae</taxon>
        <taxon>Paenibacillus</taxon>
    </lineage>
</organism>
<dbReference type="InterPro" id="IPR018062">
    <property type="entry name" value="HTH_AraC-typ_CS"/>
</dbReference>
<dbReference type="PROSITE" id="PS01124">
    <property type="entry name" value="HTH_ARAC_FAMILY_2"/>
    <property type="match status" value="1"/>
</dbReference>
<dbReference type="InterPro" id="IPR051313">
    <property type="entry name" value="Bact_iron-sidero_bind"/>
</dbReference>
<dbReference type="GO" id="GO:1901678">
    <property type="term" value="P:iron coordination entity transport"/>
    <property type="evidence" value="ECO:0007669"/>
    <property type="project" value="UniProtKB-ARBA"/>
</dbReference>
<dbReference type="GO" id="GO:0043565">
    <property type="term" value="F:sequence-specific DNA binding"/>
    <property type="evidence" value="ECO:0007669"/>
    <property type="project" value="InterPro"/>
</dbReference>
<evidence type="ECO:0000256" key="1">
    <source>
        <dbReference type="ARBA" id="ARBA00004196"/>
    </source>
</evidence>
<dbReference type="GO" id="GO:0030288">
    <property type="term" value="C:outer membrane-bounded periplasmic space"/>
    <property type="evidence" value="ECO:0007669"/>
    <property type="project" value="TreeGrafter"/>
</dbReference>
<dbReference type="GO" id="GO:0003700">
    <property type="term" value="F:DNA-binding transcription factor activity"/>
    <property type="evidence" value="ECO:0007669"/>
    <property type="project" value="InterPro"/>
</dbReference>
<protein>
    <submittedName>
        <fullName evidence="10">ABC-type Fe3+-hydroxamate transport system, substrate-binding protein</fullName>
    </submittedName>
</protein>
<dbReference type="InterPro" id="IPR014710">
    <property type="entry name" value="RmlC-like_jellyroll"/>
</dbReference>
<evidence type="ECO:0000256" key="6">
    <source>
        <dbReference type="ARBA" id="ARBA00023125"/>
    </source>
</evidence>
<dbReference type="SUPFAM" id="SSF46689">
    <property type="entry name" value="Homeodomain-like"/>
    <property type="match status" value="1"/>
</dbReference>
<dbReference type="Gene3D" id="3.40.50.1980">
    <property type="entry name" value="Nitrogenase molybdenum iron protein domain"/>
    <property type="match status" value="2"/>
</dbReference>
<dbReference type="PANTHER" id="PTHR30532">
    <property type="entry name" value="IRON III DICITRATE-BINDING PERIPLASMIC PROTEIN"/>
    <property type="match status" value="1"/>
</dbReference>
<dbReference type="RefSeq" id="WP_090673523.1">
    <property type="nucleotide sequence ID" value="NZ_FMTT01000024.1"/>
</dbReference>
<dbReference type="Pfam" id="PF02311">
    <property type="entry name" value="AraC_binding"/>
    <property type="match status" value="1"/>
</dbReference>
<evidence type="ECO:0000256" key="4">
    <source>
        <dbReference type="ARBA" id="ARBA00022729"/>
    </source>
</evidence>
<keyword evidence="4" id="KW-0732">Signal</keyword>
<comment type="subcellular location">
    <subcellularLocation>
        <location evidence="1">Cell envelope</location>
    </subcellularLocation>
</comment>
<dbReference type="Pfam" id="PF01497">
    <property type="entry name" value="Peripla_BP_2"/>
    <property type="match status" value="1"/>
</dbReference>
<dbReference type="OrthoDB" id="2660924at2"/>
<reference evidence="11" key="1">
    <citation type="submission" date="2016-10" db="EMBL/GenBank/DDBJ databases">
        <authorList>
            <person name="Varghese N."/>
            <person name="Submissions S."/>
        </authorList>
    </citation>
    <scope>NUCLEOTIDE SEQUENCE [LARGE SCALE GENOMIC DNA]</scope>
    <source>
        <strain evidence="11">CGMCC 1.8946</strain>
    </source>
</reference>
<dbReference type="EMBL" id="FMTT01000024">
    <property type="protein sequence ID" value="SCW64901.1"/>
    <property type="molecule type" value="Genomic_DNA"/>
</dbReference>
<keyword evidence="7" id="KW-0804">Transcription</keyword>
<feature type="domain" description="Fe/B12 periplasmic-binding" evidence="9">
    <location>
        <begin position="295"/>
        <end position="553"/>
    </location>
</feature>
<evidence type="ECO:0000256" key="3">
    <source>
        <dbReference type="ARBA" id="ARBA00022448"/>
    </source>
</evidence>
<evidence type="ECO:0000259" key="9">
    <source>
        <dbReference type="PROSITE" id="PS50983"/>
    </source>
</evidence>
<gene>
    <name evidence="10" type="ORF">SAMN04487970_102410</name>
</gene>
<sequence>MGCESANASSLRSLLFHLSDIERIHRPVGWKSGKQTAAHHTMLIFTTGQGRLDADDSRYHFTPDRCFLFAPGASYRLENEYDDALRFYKITFTAVRIGSSSHETFAGELFPERRELTAYPFSRLVRLTEELYAGRPDPCDIAWFKQQLRFQELLGFVIEHNLHSERPLSPTQAVESTVRYIQNHYMDNITVKQLASQAQVPHWQYTPIFQELTGRKPLDYLTELRINRSKQLLLASTAPLREIAQQVGFRDEYYFNRRFRQTTGIAPKQYARLASRTVLVRDWTGHEVEIPEQPERIIYYGETFGDLLALGVKAIGGGISFYKQSLFKSKLRDVHDIGFPMRTEVLAALKPDLIILASSDEAQYARISKIAPTLTFNSFAPLDHRLRTLGRWLGKTREAERWLKVYNAKAAAMWQQLRSTIEPGETASVFIYDHGKRLFVMGAVGLSSALYHPYGFRPAGHIQEVLNAGQGFTEISEASLPAYAGDRIFMLLPASPESVQAAEKLMSSPLWRCLPAVRNDRVHLVDAAQWNFGDAFTRAKLLEALPRWLTKTS</sequence>
<dbReference type="Proteomes" id="UP000198601">
    <property type="component" value="Unassembled WGS sequence"/>
</dbReference>
<dbReference type="SUPFAM" id="SSF53807">
    <property type="entry name" value="Helical backbone' metal receptor"/>
    <property type="match status" value="1"/>
</dbReference>
<feature type="domain" description="HTH araC/xylS-type" evidence="8">
    <location>
        <begin position="175"/>
        <end position="273"/>
    </location>
</feature>
<dbReference type="PANTHER" id="PTHR30532:SF26">
    <property type="entry name" value="IRON(3+)-HYDROXAMATE-BINDING PROTEIN FHUD"/>
    <property type="match status" value="1"/>
</dbReference>
<evidence type="ECO:0000256" key="7">
    <source>
        <dbReference type="ARBA" id="ARBA00023163"/>
    </source>
</evidence>
<keyword evidence="11" id="KW-1185">Reference proteome</keyword>
<evidence type="ECO:0000259" key="8">
    <source>
        <dbReference type="PROSITE" id="PS01124"/>
    </source>
</evidence>
<keyword evidence="6" id="KW-0238">DNA-binding</keyword>
<dbReference type="InterPro" id="IPR018060">
    <property type="entry name" value="HTH_AraC"/>
</dbReference>
<evidence type="ECO:0000313" key="10">
    <source>
        <dbReference type="EMBL" id="SCW64901.1"/>
    </source>
</evidence>
<dbReference type="InterPro" id="IPR037923">
    <property type="entry name" value="HTH-like"/>
</dbReference>
<evidence type="ECO:0000313" key="11">
    <source>
        <dbReference type="Proteomes" id="UP000198601"/>
    </source>
</evidence>
<dbReference type="InterPro" id="IPR002491">
    <property type="entry name" value="ABC_transptr_periplasmic_BD"/>
</dbReference>
<dbReference type="AlphaFoldDB" id="A0A1G4S7B6"/>
<dbReference type="InterPro" id="IPR003313">
    <property type="entry name" value="AraC-bd"/>
</dbReference>
<proteinExistence type="inferred from homology"/>
<name>A0A1G4S7B6_9BACL</name>
<accession>A0A1G4S7B6</accession>
<dbReference type="STRING" id="624147.SAMN04487970_102410"/>
<dbReference type="SMART" id="SM00342">
    <property type="entry name" value="HTH_ARAC"/>
    <property type="match status" value="1"/>
</dbReference>
<dbReference type="InterPro" id="IPR009057">
    <property type="entry name" value="Homeodomain-like_sf"/>
</dbReference>
<dbReference type="Gene3D" id="1.10.10.60">
    <property type="entry name" value="Homeodomain-like"/>
    <property type="match status" value="2"/>
</dbReference>
<dbReference type="Gene3D" id="2.60.120.10">
    <property type="entry name" value="Jelly Rolls"/>
    <property type="match status" value="1"/>
</dbReference>
<dbReference type="PROSITE" id="PS50983">
    <property type="entry name" value="FE_B12_PBP"/>
    <property type="match status" value="1"/>
</dbReference>
<comment type="similarity">
    <text evidence="2">Belongs to the bacterial solute-binding protein 8 family.</text>
</comment>
<dbReference type="PROSITE" id="PS00041">
    <property type="entry name" value="HTH_ARAC_FAMILY_1"/>
    <property type="match status" value="1"/>
</dbReference>
<keyword evidence="3" id="KW-0813">Transport</keyword>
<dbReference type="SUPFAM" id="SSF51215">
    <property type="entry name" value="Regulatory protein AraC"/>
    <property type="match status" value="1"/>
</dbReference>
<keyword evidence="5" id="KW-0805">Transcription regulation</keyword>
<evidence type="ECO:0000256" key="2">
    <source>
        <dbReference type="ARBA" id="ARBA00008814"/>
    </source>
</evidence>